<dbReference type="PANTHER" id="PTHR33478:SF1">
    <property type="entry name" value="EXTRACELLULAR METALLOPROTEINASE MEP"/>
    <property type="match status" value="1"/>
</dbReference>
<feature type="compositionally biased region" description="Polar residues" evidence="14">
    <location>
        <begin position="383"/>
        <end position="393"/>
    </location>
</feature>
<protein>
    <recommendedName>
        <fullName evidence="13">Extracellular metalloproteinase</fullName>
        <ecNumber evidence="13">3.4.24.-</ecNumber>
    </recommendedName>
    <alternativeName>
        <fullName evidence="13">Fungalysin</fullName>
    </alternativeName>
</protein>
<dbReference type="MEROPS" id="M36.001"/>
<reference evidence="16" key="1">
    <citation type="journal article" date="2015" name="Appl. Microbiol. Biotechnol.">
        <title>Genome and secretome analyses provide insights into keratin decomposition by novel proteases from the non-pathogenic fungus Onygena corvina.</title>
        <authorList>
            <person name="Huang Y."/>
            <person name="Busk P.K."/>
            <person name="Herbst F.A."/>
            <person name="Lange L."/>
        </authorList>
    </citation>
    <scope>NUCLEOTIDE SEQUENCE</scope>
    <source>
        <strain evidence="16">CBS 281.48</strain>
    </source>
</reference>
<dbReference type="CDD" id="cd09596">
    <property type="entry name" value="M36"/>
    <property type="match status" value="1"/>
</dbReference>
<dbReference type="Pfam" id="PF07504">
    <property type="entry name" value="FTP"/>
    <property type="match status" value="1"/>
</dbReference>
<feature type="chain" id="PRO_5009360305" description="Extracellular metalloproteinase" evidence="13">
    <location>
        <begin position="20"/>
        <end position="627"/>
    </location>
</feature>
<feature type="active site" evidence="11">
    <location>
        <position position="428"/>
    </location>
</feature>
<accession>A0A0B4VKW6</accession>
<keyword evidence="5 12" id="KW-0479">Metal-binding</keyword>
<dbReference type="InterPro" id="IPR011096">
    <property type="entry name" value="FTP_domain"/>
</dbReference>
<evidence type="ECO:0000256" key="10">
    <source>
        <dbReference type="ARBA" id="ARBA00023145"/>
    </source>
</evidence>
<evidence type="ECO:0000256" key="1">
    <source>
        <dbReference type="ARBA" id="ARBA00004613"/>
    </source>
</evidence>
<evidence type="ECO:0000313" key="16">
    <source>
        <dbReference type="EMBL" id="AJD23139.1"/>
    </source>
</evidence>
<feature type="signal peptide" evidence="13">
    <location>
        <begin position="1"/>
        <end position="19"/>
    </location>
</feature>
<comment type="similarity">
    <text evidence="2 13">Belongs to the peptidase M36 family.</text>
</comment>
<evidence type="ECO:0000256" key="7">
    <source>
        <dbReference type="ARBA" id="ARBA00022801"/>
    </source>
</evidence>
<keyword evidence="10 13" id="KW-0865">Zymogen</keyword>
<keyword evidence="7 13" id="KW-0378">Hydrolase</keyword>
<dbReference type="GO" id="GO:0005576">
    <property type="term" value="C:extracellular region"/>
    <property type="evidence" value="ECO:0007669"/>
    <property type="project" value="UniProtKB-SubCell"/>
</dbReference>
<dbReference type="InterPro" id="IPR027268">
    <property type="entry name" value="Peptidase_M4/M1_CTD_sf"/>
</dbReference>
<evidence type="ECO:0000256" key="2">
    <source>
        <dbReference type="ARBA" id="ARBA00006006"/>
    </source>
</evidence>
<feature type="binding site" evidence="12">
    <location>
        <position position="427"/>
    </location>
    <ligand>
        <name>Zn(2+)</name>
        <dbReference type="ChEBI" id="CHEBI:29105"/>
        <note>catalytic</note>
    </ligand>
</feature>
<organism evidence="16">
    <name type="scientific">Onygena corvina</name>
    <dbReference type="NCBI Taxonomy" id="180788"/>
    <lineage>
        <taxon>Eukaryota</taxon>
        <taxon>Fungi</taxon>
        <taxon>Dikarya</taxon>
        <taxon>Ascomycota</taxon>
        <taxon>Pezizomycotina</taxon>
        <taxon>Eurotiomycetes</taxon>
        <taxon>Eurotiomycetidae</taxon>
        <taxon>Onygenales</taxon>
        <taxon>Onygenaceae</taxon>
        <taxon>Onygena</taxon>
    </lineage>
</organism>
<feature type="region of interest" description="Disordered" evidence="14">
    <location>
        <begin position="366"/>
        <end position="402"/>
    </location>
</feature>
<dbReference type="AlphaFoldDB" id="A0A0B4VKW6"/>
<dbReference type="InterPro" id="IPR001842">
    <property type="entry name" value="Peptidase_M36"/>
</dbReference>
<evidence type="ECO:0000256" key="4">
    <source>
        <dbReference type="ARBA" id="ARBA00022670"/>
    </source>
</evidence>
<feature type="binding site" evidence="12">
    <location>
        <position position="431"/>
    </location>
    <ligand>
        <name>Zn(2+)</name>
        <dbReference type="ChEBI" id="CHEBI:29105"/>
        <note>catalytic</note>
    </ligand>
</feature>
<dbReference type="InterPro" id="IPR050371">
    <property type="entry name" value="Fungal_virulence_M36"/>
</dbReference>
<dbReference type="GO" id="GO:0006508">
    <property type="term" value="P:proteolysis"/>
    <property type="evidence" value="ECO:0007669"/>
    <property type="project" value="UniProtKB-KW"/>
</dbReference>
<evidence type="ECO:0000256" key="14">
    <source>
        <dbReference type="SAM" id="MobiDB-lite"/>
    </source>
</evidence>
<dbReference type="PRINTS" id="PR00999">
    <property type="entry name" value="FUNGALYSIN"/>
</dbReference>
<evidence type="ECO:0000256" key="9">
    <source>
        <dbReference type="ARBA" id="ARBA00023049"/>
    </source>
</evidence>
<evidence type="ECO:0000256" key="8">
    <source>
        <dbReference type="ARBA" id="ARBA00022833"/>
    </source>
</evidence>
<comment type="cofactor">
    <cofactor evidence="12">
        <name>Zn(2+)</name>
        <dbReference type="ChEBI" id="CHEBI:29105"/>
    </cofactor>
    <text evidence="12">Binds 1 zinc ion per subunit.</text>
</comment>
<keyword evidence="6 13" id="KW-0732">Signal</keyword>
<dbReference type="SUPFAM" id="SSF55486">
    <property type="entry name" value="Metalloproteases ('zincins'), catalytic domain"/>
    <property type="match status" value="1"/>
</dbReference>
<evidence type="ECO:0000256" key="13">
    <source>
        <dbReference type="RuleBase" id="RU364017"/>
    </source>
</evidence>
<proteinExistence type="evidence at transcript level"/>
<dbReference type="EMBL" id="KP290812">
    <property type="protein sequence ID" value="AJD23139.1"/>
    <property type="molecule type" value="mRNA"/>
</dbReference>
<evidence type="ECO:0000256" key="3">
    <source>
        <dbReference type="ARBA" id="ARBA00022525"/>
    </source>
</evidence>
<feature type="domain" description="FTP" evidence="15">
    <location>
        <begin position="83"/>
        <end position="133"/>
    </location>
</feature>
<keyword evidence="8 12" id="KW-0862">Zinc</keyword>
<evidence type="ECO:0000256" key="5">
    <source>
        <dbReference type="ARBA" id="ARBA00022723"/>
    </source>
</evidence>
<dbReference type="Gene3D" id="1.10.390.10">
    <property type="entry name" value="Neutral Protease Domain 2"/>
    <property type="match status" value="1"/>
</dbReference>
<evidence type="ECO:0000259" key="15">
    <source>
        <dbReference type="Pfam" id="PF07504"/>
    </source>
</evidence>
<dbReference type="Gene3D" id="3.10.170.10">
    <property type="match status" value="1"/>
</dbReference>
<keyword evidence="3 13" id="KW-0964">Secreted</keyword>
<dbReference type="GO" id="GO:0004222">
    <property type="term" value="F:metalloendopeptidase activity"/>
    <property type="evidence" value="ECO:0007669"/>
    <property type="project" value="InterPro"/>
</dbReference>
<dbReference type="EC" id="3.4.24.-" evidence="13"/>
<feature type="binding site" evidence="12">
    <location>
        <position position="457"/>
    </location>
    <ligand>
        <name>Zn(2+)</name>
        <dbReference type="ChEBI" id="CHEBI:29105"/>
        <note>catalytic</note>
    </ligand>
</feature>
<evidence type="ECO:0000256" key="12">
    <source>
        <dbReference type="PIRSR" id="PIRSR601842-2"/>
    </source>
</evidence>
<dbReference type="PANTHER" id="PTHR33478">
    <property type="entry name" value="EXTRACELLULAR METALLOPROTEINASE MEP"/>
    <property type="match status" value="1"/>
</dbReference>
<name>A0A0B4VKW6_9EURO</name>
<evidence type="ECO:0000256" key="6">
    <source>
        <dbReference type="ARBA" id="ARBA00022729"/>
    </source>
</evidence>
<dbReference type="Pfam" id="PF02128">
    <property type="entry name" value="Peptidase_M36"/>
    <property type="match status" value="1"/>
</dbReference>
<evidence type="ECO:0000256" key="11">
    <source>
        <dbReference type="PIRSR" id="PIRSR601842-1"/>
    </source>
</evidence>
<keyword evidence="9 13" id="KW-0482">Metalloprotease</keyword>
<dbReference type="GO" id="GO:0008270">
    <property type="term" value="F:zinc ion binding"/>
    <property type="evidence" value="ECO:0007669"/>
    <property type="project" value="InterPro"/>
</dbReference>
<keyword evidence="4 13" id="KW-0645">Protease</keyword>
<comment type="subcellular location">
    <subcellularLocation>
        <location evidence="1 13">Secreted</location>
    </subcellularLocation>
</comment>
<sequence length="627" mass="68615">MHGLLLAGLVAALPLGVVAHPARQQSGLTPRGIDVNAYRFASMARYTEHKAASQMVHSFSQSKDDDYVSTATKLVKSTFPDKTFRVVDDHYVGTNGVGHVYFKQTAHGLDIDNADFNVNIGRDGKIFTFGDSFFKGEVPKTNPMVKRDFSDPVKALQGAVKTLKIPVKPENAKATPVEGTESFKFTGTSGALSDPSAKLVYIQKDGQLHLTWRVETDVGDNWLLSYVDAKNTDTVHNVVDYVASADYKVFAWGLNDPTEGQPSTISDPWNNSASPYTWQSDGNTQYTQTRGNNIAAQDNPDGGEQWENNYRPDSPELSFVYDYSDSSSPADYKDFAITQLFYTTNVYHDVLYALGFTEAAGNFQTNNGDKGGRGNDMAICNAQDGSGTNNANFATPPDGQPGRMRMYTWTTAEPNRDGDLEAGIVIHEYTHGLSNRLCGGPANSNCLNELESGGMGEGWGDFYATAIRLKQGDTRNTDYTMGEWAANRAGGIRKYPYSTNLQTNPYMYADIQNMNEVHGIGTVWATILYEVMWNLIDDHGKNEDIMPNMVDGVPTDGRMLAMKLVLDGMTLMPCNPTFLQARDSIIDADQALTQGANKCSLMKAFAKRGLGSNARKGVNGMSFDGAC</sequence>